<keyword evidence="2" id="KW-0472">Membrane</keyword>
<evidence type="ECO:0008006" key="5">
    <source>
        <dbReference type="Google" id="ProtNLM"/>
    </source>
</evidence>
<evidence type="ECO:0000256" key="2">
    <source>
        <dbReference type="SAM" id="Phobius"/>
    </source>
</evidence>
<keyword evidence="4" id="KW-1185">Reference proteome</keyword>
<keyword evidence="2" id="KW-1133">Transmembrane helix</keyword>
<name>A0ABW3N058_9MICO</name>
<keyword evidence="2" id="KW-0812">Transmembrane</keyword>
<dbReference type="Proteomes" id="UP001597046">
    <property type="component" value="Unassembled WGS sequence"/>
</dbReference>
<proteinExistence type="predicted"/>
<reference evidence="4" key="1">
    <citation type="journal article" date="2019" name="Int. J. Syst. Evol. Microbiol.">
        <title>The Global Catalogue of Microorganisms (GCM) 10K type strain sequencing project: providing services to taxonomists for standard genome sequencing and annotation.</title>
        <authorList>
            <consortium name="The Broad Institute Genomics Platform"/>
            <consortium name="The Broad Institute Genome Sequencing Center for Infectious Disease"/>
            <person name="Wu L."/>
            <person name="Ma J."/>
        </authorList>
    </citation>
    <scope>NUCLEOTIDE SEQUENCE [LARGE SCALE GENOMIC DNA]</scope>
    <source>
        <strain evidence="4">CCUG 57508</strain>
    </source>
</reference>
<feature type="region of interest" description="Disordered" evidence="1">
    <location>
        <begin position="104"/>
        <end position="135"/>
    </location>
</feature>
<protein>
    <recommendedName>
        <fullName evidence="5">DUF2207 domain-containing protein</fullName>
    </recommendedName>
</protein>
<evidence type="ECO:0000313" key="3">
    <source>
        <dbReference type="EMBL" id="MFD1056190.1"/>
    </source>
</evidence>
<gene>
    <name evidence="3" type="ORF">ACFQ2V_17905</name>
</gene>
<organism evidence="3 4">
    <name type="scientific">Terrabacter terrigena</name>
    <dbReference type="NCBI Taxonomy" id="574718"/>
    <lineage>
        <taxon>Bacteria</taxon>
        <taxon>Bacillati</taxon>
        <taxon>Actinomycetota</taxon>
        <taxon>Actinomycetes</taxon>
        <taxon>Micrococcales</taxon>
        <taxon>Intrasporangiaceae</taxon>
        <taxon>Terrabacter</taxon>
    </lineage>
</organism>
<sequence>MTSGPADTQQLIEQVRSVAAGGPYVVTERPYGFDLTIDVADARTTTMIRQHGLERVLTHEVRLDEAAHALSITDVSHEVRWDETAADGAGLRLHPERVGKPALRGRAHSSSFREELGVGPADGAHRGGHAAASGEGRELVRDAAEALGWHERMGRDRRIALAVAGIAVAGLLVAGLITLVITLAG</sequence>
<dbReference type="RefSeq" id="WP_386054238.1">
    <property type="nucleotide sequence ID" value="NZ_JBHTKH010000016.1"/>
</dbReference>
<evidence type="ECO:0000313" key="4">
    <source>
        <dbReference type="Proteomes" id="UP001597046"/>
    </source>
</evidence>
<accession>A0ABW3N058</accession>
<evidence type="ECO:0000256" key="1">
    <source>
        <dbReference type="SAM" id="MobiDB-lite"/>
    </source>
</evidence>
<dbReference type="EMBL" id="JBHTKH010000016">
    <property type="protein sequence ID" value="MFD1056190.1"/>
    <property type="molecule type" value="Genomic_DNA"/>
</dbReference>
<feature type="transmembrane region" description="Helical" evidence="2">
    <location>
        <begin position="159"/>
        <end position="184"/>
    </location>
</feature>
<comment type="caution">
    <text evidence="3">The sequence shown here is derived from an EMBL/GenBank/DDBJ whole genome shotgun (WGS) entry which is preliminary data.</text>
</comment>